<feature type="domain" description="Major facilitator superfamily (MFS) profile" evidence="8">
    <location>
        <begin position="10"/>
        <end position="406"/>
    </location>
</feature>
<dbReference type="SUPFAM" id="SSF103473">
    <property type="entry name" value="MFS general substrate transporter"/>
    <property type="match status" value="1"/>
</dbReference>
<evidence type="ECO:0000313" key="10">
    <source>
        <dbReference type="Proteomes" id="UP000318661"/>
    </source>
</evidence>
<comment type="caution">
    <text evidence="9">The sequence shown here is derived from an EMBL/GenBank/DDBJ whole genome shotgun (WGS) entry which is preliminary data.</text>
</comment>
<dbReference type="PRINTS" id="PR01035">
    <property type="entry name" value="TCRTETA"/>
</dbReference>
<feature type="transmembrane region" description="Helical" evidence="7">
    <location>
        <begin position="139"/>
        <end position="161"/>
    </location>
</feature>
<dbReference type="EMBL" id="VBAJ01000388">
    <property type="protein sequence ID" value="TMI98879.1"/>
    <property type="molecule type" value="Genomic_DNA"/>
</dbReference>
<evidence type="ECO:0000256" key="6">
    <source>
        <dbReference type="ARBA" id="ARBA00023136"/>
    </source>
</evidence>
<feature type="transmembrane region" description="Helical" evidence="7">
    <location>
        <begin position="110"/>
        <end position="127"/>
    </location>
</feature>
<dbReference type="InterPro" id="IPR011701">
    <property type="entry name" value="MFS"/>
</dbReference>
<dbReference type="InterPro" id="IPR036259">
    <property type="entry name" value="MFS_trans_sf"/>
</dbReference>
<dbReference type="GO" id="GO:0022857">
    <property type="term" value="F:transmembrane transporter activity"/>
    <property type="evidence" value="ECO:0007669"/>
    <property type="project" value="InterPro"/>
</dbReference>
<dbReference type="Gene3D" id="1.20.1250.20">
    <property type="entry name" value="MFS general substrate transporter like domains"/>
    <property type="match status" value="1"/>
</dbReference>
<evidence type="ECO:0000256" key="3">
    <source>
        <dbReference type="ARBA" id="ARBA00022448"/>
    </source>
</evidence>
<feature type="transmembrane region" description="Helical" evidence="7">
    <location>
        <begin position="167"/>
        <end position="187"/>
    </location>
</feature>
<evidence type="ECO:0000256" key="5">
    <source>
        <dbReference type="ARBA" id="ARBA00022989"/>
    </source>
</evidence>
<dbReference type="Proteomes" id="UP000318661">
    <property type="component" value="Unassembled WGS sequence"/>
</dbReference>
<dbReference type="AlphaFoldDB" id="A0A537KT05"/>
<comment type="subcellular location">
    <subcellularLocation>
        <location evidence="1">Cell membrane</location>
        <topology evidence="1">Multi-pass membrane protein</topology>
    </subcellularLocation>
</comment>
<name>A0A537KT05_9BACT</name>
<dbReference type="PROSITE" id="PS00216">
    <property type="entry name" value="SUGAR_TRANSPORT_1"/>
    <property type="match status" value="1"/>
</dbReference>
<feature type="transmembrane region" description="Helical" evidence="7">
    <location>
        <begin position="253"/>
        <end position="276"/>
    </location>
</feature>
<keyword evidence="6 7" id="KW-0472">Membrane</keyword>
<feature type="transmembrane region" description="Helical" evidence="7">
    <location>
        <begin position="375"/>
        <end position="399"/>
    </location>
</feature>
<evidence type="ECO:0000313" key="9">
    <source>
        <dbReference type="EMBL" id="TMI98879.1"/>
    </source>
</evidence>
<feature type="transmembrane region" description="Helical" evidence="7">
    <location>
        <begin position="213"/>
        <end position="233"/>
    </location>
</feature>
<keyword evidence="4 7" id="KW-0812">Transmembrane</keyword>
<gene>
    <name evidence="9" type="ORF">E6G99_13580</name>
</gene>
<accession>A0A537KT05</accession>
<feature type="transmembrane region" description="Helical" evidence="7">
    <location>
        <begin position="288"/>
        <end position="305"/>
    </location>
</feature>
<dbReference type="PANTHER" id="PTHR23504:SF15">
    <property type="entry name" value="MAJOR FACILITATOR SUPERFAMILY (MFS) PROFILE DOMAIN-CONTAINING PROTEIN"/>
    <property type="match status" value="1"/>
</dbReference>
<evidence type="ECO:0000256" key="1">
    <source>
        <dbReference type="ARBA" id="ARBA00004651"/>
    </source>
</evidence>
<organism evidence="9 10">
    <name type="scientific">Candidatus Segetimicrobium genomatis</name>
    <dbReference type="NCBI Taxonomy" id="2569760"/>
    <lineage>
        <taxon>Bacteria</taxon>
        <taxon>Bacillati</taxon>
        <taxon>Candidatus Sysuimicrobiota</taxon>
        <taxon>Candidatus Sysuimicrobiia</taxon>
        <taxon>Candidatus Sysuimicrobiales</taxon>
        <taxon>Candidatus Segetimicrobiaceae</taxon>
        <taxon>Candidatus Segetimicrobium</taxon>
    </lineage>
</organism>
<feature type="transmembrane region" description="Helical" evidence="7">
    <location>
        <begin position="81"/>
        <end position="104"/>
    </location>
</feature>
<reference evidence="9 10" key="1">
    <citation type="journal article" date="2019" name="Nat. Microbiol.">
        <title>Mediterranean grassland soil C-N compound turnover is dependent on rainfall and depth, and is mediated by genomically divergent microorganisms.</title>
        <authorList>
            <person name="Diamond S."/>
            <person name="Andeer P.F."/>
            <person name="Li Z."/>
            <person name="Crits-Christoph A."/>
            <person name="Burstein D."/>
            <person name="Anantharaman K."/>
            <person name="Lane K.R."/>
            <person name="Thomas B.C."/>
            <person name="Pan C."/>
            <person name="Northen T.R."/>
            <person name="Banfield J.F."/>
        </authorList>
    </citation>
    <scope>NUCLEOTIDE SEQUENCE [LARGE SCALE GENOMIC DNA]</scope>
    <source>
        <strain evidence="9">NP_2</strain>
    </source>
</reference>
<evidence type="ECO:0000256" key="2">
    <source>
        <dbReference type="ARBA" id="ARBA00007520"/>
    </source>
</evidence>
<dbReference type="PANTHER" id="PTHR23504">
    <property type="entry name" value="MAJOR FACILITATOR SUPERFAMILY DOMAIN-CONTAINING PROTEIN 10"/>
    <property type="match status" value="1"/>
</dbReference>
<evidence type="ECO:0000256" key="4">
    <source>
        <dbReference type="ARBA" id="ARBA00022692"/>
    </source>
</evidence>
<keyword evidence="3" id="KW-0813">Transport</keyword>
<evidence type="ECO:0000259" key="8">
    <source>
        <dbReference type="PROSITE" id="PS50850"/>
    </source>
</evidence>
<dbReference type="InterPro" id="IPR001958">
    <property type="entry name" value="Tet-R_TetA/multi-R_MdtG-like"/>
</dbReference>
<evidence type="ECO:0000256" key="7">
    <source>
        <dbReference type="SAM" id="Phobius"/>
    </source>
</evidence>
<feature type="transmembrane region" description="Helical" evidence="7">
    <location>
        <begin position="48"/>
        <end position="69"/>
    </location>
</feature>
<dbReference type="Pfam" id="PF07690">
    <property type="entry name" value="MFS_1"/>
    <property type="match status" value="1"/>
</dbReference>
<feature type="transmembrane region" description="Helical" evidence="7">
    <location>
        <begin position="12"/>
        <end position="36"/>
    </location>
</feature>
<comment type="similarity">
    <text evidence="2">Belongs to the major facilitator superfamily. TCR/Tet family.</text>
</comment>
<dbReference type="InterPro" id="IPR005829">
    <property type="entry name" value="Sugar_transporter_CS"/>
</dbReference>
<keyword evidence="5 7" id="KW-1133">Transmembrane helix</keyword>
<dbReference type="PROSITE" id="PS50850">
    <property type="entry name" value="MFS"/>
    <property type="match status" value="1"/>
</dbReference>
<proteinExistence type="inferred from homology"/>
<sequence length="426" mass="45316">MTQTKISRSAVFFIFMTVLLDTIGFGIILPVLPGLIMELTGKGLSAAAIYGGWLWFVFAVLQFFCAPLLGNLSDQYGRRPVILFSLFALGLDYLVMGLAPTIAWLFVGRAMAGMAGASYTPAYAYLADISPPEKRAQNFGLVGAAFGMGFILGPAIGGVLGELGPRAPFFAAAGIALLNVVFGYFVLPESLARESRRPFSIARANPLGTLLQLRNYPVVVGLAGVLFLWQLGIQSLPSTWSFYTMFRFGWSKAAIGYSLAFAGLIMAISQGVLTRVLISRLNGERRTAMAGLLFGAGGYLTYAFATQGWMMYAGLLSWFLAALVYPSVNALMSQQIPSSAQGELQGGLASLNSLSSIVGPPVMTQLFGRFSGGTAPIYLPGAAFICSAGLTIASLLLFVRAARAQAVRPEALQPATNEFQEVQAAP</sequence>
<dbReference type="GO" id="GO:0005886">
    <property type="term" value="C:plasma membrane"/>
    <property type="evidence" value="ECO:0007669"/>
    <property type="project" value="UniProtKB-SubCell"/>
</dbReference>
<protein>
    <submittedName>
        <fullName evidence="9">TCR/Tet family MFS transporter</fullName>
    </submittedName>
</protein>
<dbReference type="InterPro" id="IPR020846">
    <property type="entry name" value="MFS_dom"/>
</dbReference>
<dbReference type="CDD" id="cd17388">
    <property type="entry name" value="MFS_TetA"/>
    <property type="match status" value="1"/>
</dbReference>